<reference evidence="2 3" key="1">
    <citation type="journal article" date="2014" name="PLoS Genet.">
        <title>Phylogenetically driven sequencing of extremely halophilic archaea reveals strategies for static and dynamic osmo-response.</title>
        <authorList>
            <person name="Becker E.A."/>
            <person name="Seitzer P.M."/>
            <person name="Tritt A."/>
            <person name="Larsen D."/>
            <person name="Krusor M."/>
            <person name="Yao A.I."/>
            <person name="Wu D."/>
            <person name="Madern D."/>
            <person name="Eisen J.A."/>
            <person name="Darling A.E."/>
            <person name="Facciotti M.T."/>
        </authorList>
    </citation>
    <scope>NUCLEOTIDE SEQUENCE [LARGE SCALE GENOMIC DNA]</scope>
    <source>
        <strain evidence="2 3">JCM 10478</strain>
    </source>
</reference>
<dbReference type="AlphaFoldDB" id="L9Y6J1"/>
<dbReference type="PATRIC" id="fig|1227496.3.peg.992"/>
<comment type="caution">
    <text evidence="2">The sequence shown here is derived from an EMBL/GenBank/DDBJ whole genome shotgun (WGS) entry which is preliminary data.</text>
</comment>
<accession>L9Y6J1</accession>
<dbReference type="InterPro" id="IPR014710">
    <property type="entry name" value="RmlC-like_jellyroll"/>
</dbReference>
<keyword evidence="3" id="KW-1185">Reference proteome</keyword>
<evidence type="ECO:0000259" key="1">
    <source>
        <dbReference type="Pfam" id="PF07883"/>
    </source>
</evidence>
<feature type="domain" description="Cupin type-2" evidence="1">
    <location>
        <begin position="44"/>
        <end position="108"/>
    </location>
</feature>
<organism evidence="2 3">
    <name type="scientific">Natrinema versiforme JCM 10478</name>
    <dbReference type="NCBI Taxonomy" id="1227496"/>
    <lineage>
        <taxon>Archaea</taxon>
        <taxon>Methanobacteriati</taxon>
        <taxon>Methanobacteriota</taxon>
        <taxon>Stenosarchaea group</taxon>
        <taxon>Halobacteria</taxon>
        <taxon>Halobacteriales</taxon>
        <taxon>Natrialbaceae</taxon>
        <taxon>Natrinema</taxon>
    </lineage>
</organism>
<dbReference type="Proteomes" id="UP000011632">
    <property type="component" value="Unassembled WGS sequence"/>
</dbReference>
<dbReference type="SUPFAM" id="SSF51182">
    <property type="entry name" value="RmlC-like cupins"/>
    <property type="match status" value="1"/>
</dbReference>
<evidence type="ECO:0000313" key="3">
    <source>
        <dbReference type="Proteomes" id="UP000011632"/>
    </source>
</evidence>
<dbReference type="InterPro" id="IPR011051">
    <property type="entry name" value="RmlC_Cupin_sf"/>
</dbReference>
<gene>
    <name evidence="2" type="ORF">C489_04928</name>
</gene>
<evidence type="ECO:0000313" key="2">
    <source>
        <dbReference type="EMBL" id="ELY69271.1"/>
    </source>
</evidence>
<dbReference type="Pfam" id="PF07883">
    <property type="entry name" value="Cupin_2"/>
    <property type="match status" value="1"/>
</dbReference>
<sequence>MVPVESNDMLDEYADSIADLEPGDGEVATGELVVTDDVLVKAFALGPGAELEAHDHAESTNVFHVLEGTVTVIQGEESERIDAPGVVHHERGVGHGAKNETDETVVFTASLCPLPS</sequence>
<proteinExistence type="predicted"/>
<name>L9Y6J1_9EURY</name>
<dbReference type="InterPro" id="IPR013096">
    <property type="entry name" value="Cupin_2"/>
</dbReference>
<protein>
    <submittedName>
        <fullName evidence="2">Cupin</fullName>
    </submittedName>
</protein>
<dbReference type="Gene3D" id="2.60.120.10">
    <property type="entry name" value="Jelly Rolls"/>
    <property type="match status" value="1"/>
</dbReference>
<dbReference type="EMBL" id="AOID01000016">
    <property type="protein sequence ID" value="ELY69271.1"/>
    <property type="molecule type" value="Genomic_DNA"/>
</dbReference>